<gene>
    <name evidence="1" type="ORF">GCM10007209_31240</name>
</gene>
<dbReference type="RefSeq" id="WP_007276400.1">
    <property type="nucleotide sequence ID" value="NZ_BMCI01000006.1"/>
</dbReference>
<protein>
    <submittedName>
        <fullName evidence="1">Uncharacterized protein</fullName>
    </submittedName>
</protein>
<reference evidence="1" key="1">
    <citation type="journal article" date="2014" name="Int. J. Syst. Evol. Microbiol.">
        <title>Complete genome sequence of Corynebacterium casei LMG S-19264T (=DSM 44701T), isolated from a smear-ripened cheese.</title>
        <authorList>
            <consortium name="US DOE Joint Genome Institute (JGI-PGF)"/>
            <person name="Walter F."/>
            <person name="Albersmeier A."/>
            <person name="Kalinowski J."/>
            <person name="Ruckert C."/>
        </authorList>
    </citation>
    <scope>NUCLEOTIDE SEQUENCE</scope>
    <source>
        <strain evidence="1">CCM 7217</strain>
    </source>
</reference>
<sequence length="107" mass="12068">MDLQVTGLNGLEERVESALNRLGELQAGTRVQSDAFFSQPFMSDHTEFDSFAAFCEQSPWSLDDVSDVQGVSRDRLNGYVDATTDFETWEQMKTRAAEEELIDQIVP</sequence>
<dbReference type="EMBL" id="BMCI01000006">
    <property type="protein sequence ID" value="GGC66878.1"/>
    <property type="molecule type" value="Genomic_DNA"/>
</dbReference>
<comment type="caution">
    <text evidence="1">The sequence shown here is derived from an EMBL/GenBank/DDBJ whole genome shotgun (WGS) entry which is preliminary data.</text>
</comment>
<organism evidence="1 2">
    <name type="scientific">Haloferax sulfurifontis</name>
    <dbReference type="NCBI Taxonomy" id="255616"/>
    <lineage>
        <taxon>Archaea</taxon>
        <taxon>Methanobacteriati</taxon>
        <taxon>Methanobacteriota</taxon>
        <taxon>Stenosarchaea group</taxon>
        <taxon>Halobacteria</taxon>
        <taxon>Halobacteriales</taxon>
        <taxon>Haloferacaceae</taxon>
        <taxon>Haloferax</taxon>
    </lineage>
</organism>
<dbReference type="AlphaFoldDB" id="A0A830EBJ7"/>
<dbReference type="Proteomes" id="UP000646833">
    <property type="component" value="Unassembled WGS sequence"/>
</dbReference>
<reference evidence="1" key="2">
    <citation type="submission" date="2020-09" db="EMBL/GenBank/DDBJ databases">
        <authorList>
            <person name="Sun Q."/>
            <person name="Sedlacek I."/>
        </authorList>
    </citation>
    <scope>NUCLEOTIDE SEQUENCE</scope>
    <source>
        <strain evidence="1">CCM 7217</strain>
    </source>
</reference>
<evidence type="ECO:0000313" key="2">
    <source>
        <dbReference type="Proteomes" id="UP000646833"/>
    </source>
</evidence>
<proteinExistence type="predicted"/>
<accession>A0A830EBJ7</accession>
<evidence type="ECO:0000313" key="1">
    <source>
        <dbReference type="EMBL" id="GGC66878.1"/>
    </source>
</evidence>
<name>A0A830EBJ7_9EURY</name>